<organism evidence="2 3">
    <name type="scientific">Sorghum bicolor</name>
    <name type="common">Sorghum</name>
    <name type="synonym">Sorghum vulgare</name>
    <dbReference type="NCBI Taxonomy" id="4558"/>
    <lineage>
        <taxon>Eukaryota</taxon>
        <taxon>Viridiplantae</taxon>
        <taxon>Streptophyta</taxon>
        <taxon>Embryophyta</taxon>
        <taxon>Tracheophyta</taxon>
        <taxon>Spermatophyta</taxon>
        <taxon>Magnoliopsida</taxon>
        <taxon>Liliopsida</taxon>
        <taxon>Poales</taxon>
        <taxon>Poaceae</taxon>
        <taxon>PACMAD clade</taxon>
        <taxon>Panicoideae</taxon>
        <taxon>Andropogonodae</taxon>
        <taxon>Andropogoneae</taxon>
        <taxon>Sorghinae</taxon>
        <taxon>Sorghum</taxon>
    </lineage>
</organism>
<proteinExistence type="predicted"/>
<feature type="compositionally biased region" description="Low complexity" evidence="1">
    <location>
        <begin position="149"/>
        <end position="166"/>
    </location>
</feature>
<dbReference type="Gramene" id="OQU87900">
    <property type="protein sequence ID" value="OQU87900"/>
    <property type="gene ID" value="SORBI_3003G364550"/>
</dbReference>
<sequence>MRRGRGAPFPPRCSQAPLLPPLAWNQAPNPAAHTAQRRSTAHRLPPRRSAEHRAEVAGDSIRRREPPCRSHVLPESRPRLWACLAAPPAGAVPCRSGASPEPRPAEVVLGQSLVVPRRSHAARAAPPEPRLSRGPATPSSSARSHCGRPSSTHSSSPSTPTSSTNG</sequence>
<evidence type="ECO:0000313" key="3">
    <source>
        <dbReference type="Proteomes" id="UP000000768"/>
    </source>
</evidence>
<feature type="compositionally biased region" description="Basic residues" evidence="1">
    <location>
        <begin position="35"/>
        <end position="46"/>
    </location>
</feature>
<evidence type="ECO:0000313" key="2">
    <source>
        <dbReference type="EMBL" id="OQU87900.1"/>
    </source>
</evidence>
<feature type="region of interest" description="Disordered" evidence="1">
    <location>
        <begin position="1"/>
        <end position="73"/>
    </location>
</feature>
<accession>A0A1W0W0J6</accession>
<keyword evidence="3" id="KW-1185">Reference proteome</keyword>
<dbReference type="STRING" id="4558.A0A1W0W0J6"/>
<name>A0A1W0W0J6_SORBI</name>
<evidence type="ECO:0000256" key="1">
    <source>
        <dbReference type="SAM" id="MobiDB-lite"/>
    </source>
</evidence>
<dbReference type="Proteomes" id="UP000000768">
    <property type="component" value="Chromosome 3"/>
</dbReference>
<reference evidence="2 3" key="1">
    <citation type="journal article" date="2009" name="Nature">
        <title>The Sorghum bicolor genome and the diversification of grasses.</title>
        <authorList>
            <person name="Paterson A.H."/>
            <person name="Bowers J.E."/>
            <person name="Bruggmann R."/>
            <person name="Dubchak I."/>
            <person name="Grimwood J."/>
            <person name="Gundlach H."/>
            <person name="Haberer G."/>
            <person name="Hellsten U."/>
            <person name="Mitros T."/>
            <person name="Poliakov A."/>
            <person name="Schmutz J."/>
            <person name="Spannagl M."/>
            <person name="Tang H."/>
            <person name="Wang X."/>
            <person name="Wicker T."/>
            <person name="Bharti A.K."/>
            <person name="Chapman J."/>
            <person name="Feltus F.A."/>
            <person name="Gowik U."/>
            <person name="Grigoriev I.V."/>
            <person name="Lyons E."/>
            <person name="Maher C.A."/>
            <person name="Martis M."/>
            <person name="Narechania A."/>
            <person name="Otillar R.P."/>
            <person name="Penning B.W."/>
            <person name="Salamov A.A."/>
            <person name="Wang Y."/>
            <person name="Zhang L."/>
            <person name="Carpita N.C."/>
            <person name="Freeling M."/>
            <person name="Gingle A.R."/>
            <person name="Hash C.T."/>
            <person name="Keller B."/>
            <person name="Klein P."/>
            <person name="Kresovich S."/>
            <person name="McCann M.C."/>
            <person name="Ming R."/>
            <person name="Peterson D.G."/>
            <person name="Mehboob-ur-Rahman"/>
            <person name="Ware D."/>
            <person name="Westhoff P."/>
            <person name="Mayer K.F."/>
            <person name="Messing J."/>
            <person name="Rokhsar D.S."/>
        </authorList>
    </citation>
    <scope>NUCLEOTIDE SEQUENCE [LARGE SCALE GENOMIC DNA]</scope>
    <source>
        <strain evidence="3">cv. BTx623</strain>
    </source>
</reference>
<reference evidence="3" key="2">
    <citation type="journal article" date="2018" name="Plant J.">
        <title>The Sorghum bicolor reference genome: improved assembly, gene annotations, a transcriptome atlas, and signatures of genome organization.</title>
        <authorList>
            <person name="McCormick R.F."/>
            <person name="Truong S.K."/>
            <person name="Sreedasyam A."/>
            <person name="Jenkins J."/>
            <person name="Shu S."/>
            <person name="Sims D."/>
            <person name="Kennedy M."/>
            <person name="Amirebrahimi M."/>
            <person name="Weers B.D."/>
            <person name="McKinley B."/>
            <person name="Mattison A."/>
            <person name="Morishige D.T."/>
            <person name="Grimwood J."/>
            <person name="Schmutz J."/>
            <person name="Mullet J.E."/>
        </authorList>
    </citation>
    <scope>NUCLEOTIDE SEQUENCE [LARGE SCALE GENOMIC DNA]</scope>
    <source>
        <strain evidence="3">cv. BTx623</strain>
    </source>
</reference>
<feature type="region of interest" description="Disordered" evidence="1">
    <location>
        <begin position="110"/>
        <end position="166"/>
    </location>
</feature>
<feature type="compositionally biased region" description="Basic and acidic residues" evidence="1">
    <location>
        <begin position="48"/>
        <end position="73"/>
    </location>
</feature>
<gene>
    <name evidence="2" type="ORF">SORBI_3003G364550</name>
</gene>
<protein>
    <submittedName>
        <fullName evidence="2">Uncharacterized protein</fullName>
    </submittedName>
</protein>
<dbReference type="EMBL" id="CM000762">
    <property type="protein sequence ID" value="OQU87900.1"/>
    <property type="molecule type" value="Genomic_DNA"/>
</dbReference>
<dbReference type="InParanoid" id="A0A1W0W0J6"/>
<dbReference type="AlphaFoldDB" id="A0A1W0W0J6"/>